<dbReference type="InterPro" id="IPR019108">
    <property type="entry name" value="Caa3_assmbl_CtaG-rel"/>
</dbReference>
<feature type="domain" description="Copper resistance protein D" evidence="8">
    <location>
        <begin position="247"/>
        <end position="342"/>
    </location>
</feature>
<dbReference type="InterPro" id="IPR032694">
    <property type="entry name" value="CopC/D"/>
</dbReference>
<comment type="caution">
    <text evidence="9">The sequence shown here is derived from an EMBL/GenBank/DDBJ whole genome shotgun (WGS) entry which is preliminary data.</text>
</comment>
<reference evidence="9 10" key="1">
    <citation type="submission" date="2024-03" db="EMBL/GenBank/DDBJ databases">
        <title>Actinomycetospora sp. OC33-EN08, a novel actinomycete isolated from wild orchid (Aerides multiflora).</title>
        <authorList>
            <person name="Suriyachadkun C."/>
        </authorList>
    </citation>
    <scope>NUCLEOTIDE SEQUENCE [LARGE SCALE GENOMIC DNA]</scope>
    <source>
        <strain evidence="9 10">OC33-EN08</strain>
    </source>
</reference>
<evidence type="ECO:0000256" key="5">
    <source>
        <dbReference type="ARBA" id="ARBA00023136"/>
    </source>
</evidence>
<organism evidence="9 10">
    <name type="scientific">Actinomycetospora aurantiaca</name>
    <dbReference type="NCBI Taxonomy" id="3129233"/>
    <lineage>
        <taxon>Bacteria</taxon>
        <taxon>Bacillati</taxon>
        <taxon>Actinomycetota</taxon>
        <taxon>Actinomycetes</taxon>
        <taxon>Pseudonocardiales</taxon>
        <taxon>Pseudonocardiaceae</taxon>
        <taxon>Actinomycetospora</taxon>
    </lineage>
</organism>
<keyword evidence="3 7" id="KW-0812">Transmembrane</keyword>
<feature type="transmembrane region" description="Helical" evidence="7">
    <location>
        <begin position="560"/>
        <end position="584"/>
    </location>
</feature>
<feature type="transmembrane region" description="Helical" evidence="7">
    <location>
        <begin position="159"/>
        <end position="178"/>
    </location>
</feature>
<sequence>MVRPTDADAPPAATPRRPSTGTALVSQAAPAAVVAAVVALALTALSGAETYARLGLPDPGAVVTYGLPVVRALTESAAVVTVGALLLAAFLVPPPGLGWLSAEGYRAVRVASWSAAAWAAGALVTGVLAVADAFARPLADVLTTSTLGESVTGLPTARIWFLTAGAALAVAVLGRLALSWGATVGAFALAVVGVLPAAFGGHSGTGTSHDLATSSLALHVVAAACWVGGLVAVLAHAAVGGAHLPTALGRFSTTAFWCWVVLALSGTVNALLRVNPADLTTSTYGLLLLGKVAGLVVLGVFGATHRTRTVPEVADGSRAALVRLGGVEVLIMFATIGVAVALGRTPPPEMTDAPPGRGEALLGYAVDRPLDLPGLVTAARPDLILGSLAVVAALAYLAGVRRLRRRGAEWPVARTLVWLVGCVVLLVATSSGLGRYAPAQVSALMIQQVLVMTVVGPCWVLGRPRRLLALVRPETSGGPPGPGAWVAGLGRSRLGRLLSSPVGAVVVFVGTGWSLDVAGLVDVLVPGQAGRLVMTAGALGAGCLLARVVTDGAVAVGTRVVVLVVTAVAQAGLSAVVVSSSRVLGGEYWDRLGLAFVDRPADQVLGGLGLGLGVVPLLALLLSARTRSDVQVSA</sequence>
<evidence type="ECO:0000313" key="9">
    <source>
        <dbReference type="EMBL" id="MEJ2870765.1"/>
    </source>
</evidence>
<evidence type="ECO:0000256" key="1">
    <source>
        <dbReference type="ARBA" id="ARBA00004651"/>
    </source>
</evidence>
<gene>
    <name evidence="9" type="ORF">WCD74_23590</name>
</gene>
<evidence type="ECO:0000256" key="2">
    <source>
        <dbReference type="ARBA" id="ARBA00022475"/>
    </source>
</evidence>
<accession>A0ABU8MVT3</accession>
<feature type="transmembrane region" description="Helical" evidence="7">
    <location>
        <begin position="527"/>
        <end position="548"/>
    </location>
</feature>
<feature type="transmembrane region" description="Helical" evidence="7">
    <location>
        <begin position="65"/>
        <end position="92"/>
    </location>
</feature>
<evidence type="ECO:0000256" key="6">
    <source>
        <dbReference type="SAM" id="MobiDB-lite"/>
    </source>
</evidence>
<dbReference type="Pfam" id="PF09678">
    <property type="entry name" value="Caa3_CtaG"/>
    <property type="match status" value="1"/>
</dbReference>
<feature type="transmembrane region" description="Helical" evidence="7">
    <location>
        <begin position="604"/>
        <end position="624"/>
    </location>
</feature>
<dbReference type="PANTHER" id="PTHR34820">
    <property type="entry name" value="INNER MEMBRANE PROTEIN YEBZ"/>
    <property type="match status" value="1"/>
</dbReference>
<keyword evidence="10" id="KW-1185">Reference proteome</keyword>
<dbReference type="PANTHER" id="PTHR34820:SF4">
    <property type="entry name" value="INNER MEMBRANE PROTEIN YEBZ"/>
    <property type="match status" value="1"/>
</dbReference>
<feature type="transmembrane region" description="Helical" evidence="7">
    <location>
        <begin position="284"/>
        <end position="303"/>
    </location>
</feature>
<feature type="region of interest" description="Disordered" evidence="6">
    <location>
        <begin position="1"/>
        <end position="21"/>
    </location>
</feature>
<dbReference type="Pfam" id="PF05425">
    <property type="entry name" value="CopD"/>
    <property type="match status" value="1"/>
</dbReference>
<evidence type="ECO:0000256" key="3">
    <source>
        <dbReference type="ARBA" id="ARBA00022692"/>
    </source>
</evidence>
<keyword evidence="2" id="KW-1003">Cell membrane</keyword>
<feature type="transmembrane region" description="Helical" evidence="7">
    <location>
        <begin position="497"/>
        <end position="515"/>
    </location>
</feature>
<protein>
    <submittedName>
        <fullName evidence="9">Cytochrome c oxidase assembly protein</fullName>
    </submittedName>
</protein>
<feature type="transmembrane region" description="Helical" evidence="7">
    <location>
        <begin position="324"/>
        <end position="342"/>
    </location>
</feature>
<dbReference type="InterPro" id="IPR008457">
    <property type="entry name" value="Cu-R_CopD_dom"/>
</dbReference>
<evidence type="ECO:0000256" key="4">
    <source>
        <dbReference type="ARBA" id="ARBA00022989"/>
    </source>
</evidence>
<dbReference type="RefSeq" id="WP_337697333.1">
    <property type="nucleotide sequence ID" value="NZ_JBBEGN010000015.1"/>
</dbReference>
<keyword evidence="5 7" id="KW-0472">Membrane</keyword>
<comment type="subcellular location">
    <subcellularLocation>
        <location evidence="1">Cell membrane</location>
        <topology evidence="1">Multi-pass membrane protein</topology>
    </subcellularLocation>
</comment>
<keyword evidence="4 7" id="KW-1133">Transmembrane helix</keyword>
<dbReference type="Proteomes" id="UP001385809">
    <property type="component" value="Unassembled WGS sequence"/>
</dbReference>
<feature type="transmembrane region" description="Helical" evidence="7">
    <location>
        <begin position="24"/>
        <end position="45"/>
    </location>
</feature>
<dbReference type="EMBL" id="JBBEGN010000015">
    <property type="protein sequence ID" value="MEJ2870765.1"/>
    <property type="molecule type" value="Genomic_DNA"/>
</dbReference>
<feature type="transmembrane region" description="Helical" evidence="7">
    <location>
        <begin position="113"/>
        <end position="139"/>
    </location>
</feature>
<feature type="transmembrane region" description="Helical" evidence="7">
    <location>
        <begin position="412"/>
        <end position="433"/>
    </location>
</feature>
<feature type="transmembrane region" description="Helical" evidence="7">
    <location>
        <begin position="251"/>
        <end position="272"/>
    </location>
</feature>
<feature type="transmembrane region" description="Helical" evidence="7">
    <location>
        <begin position="383"/>
        <end position="400"/>
    </location>
</feature>
<name>A0ABU8MVT3_9PSEU</name>
<evidence type="ECO:0000313" key="10">
    <source>
        <dbReference type="Proteomes" id="UP001385809"/>
    </source>
</evidence>
<feature type="transmembrane region" description="Helical" evidence="7">
    <location>
        <begin position="216"/>
        <end position="239"/>
    </location>
</feature>
<evidence type="ECO:0000259" key="8">
    <source>
        <dbReference type="Pfam" id="PF05425"/>
    </source>
</evidence>
<feature type="transmembrane region" description="Helical" evidence="7">
    <location>
        <begin position="439"/>
        <end position="462"/>
    </location>
</feature>
<proteinExistence type="predicted"/>
<feature type="transmembrane region" description="Helical" evidence="7">
    <location>
        <begin position="185"/>
        <end position="204"/>
    </location>
</feature>
<evidence type="ECO:0000256" key="7">
    <source>
        <dbReference type="SAM" id="Phobius"/>
    </source>
</evidence>